<name>A0ABX3I0T1_9BACI</name>
<keyword evidence="1" id="KW-0472">Membrane</keyword>
<keyword evidence="1" id="KW-0812">Transmembrane</keyword>
<feature type="transmembrane region" description="Helical" evidence="1">
    <location>
        <begin position="118"/>
        <end position="136"/>
    </location>
</feature>
<evidence type="ECO:0000313" key="3">
    <source>
        <dbReference type="Proteomes" id="UP000187046"/>
    </source>
</evidence>
<proteinExistence type="predicted"/>
<dbReference type="Proteomes" id="UP000187046">
    <property type="component" value="Unassembled WGS sequence"/>
</dbReference>
<evidence type="ECO:0000313" key="2">
    <source>
        <dbReference type="EMBL" id="OMI25207.1"/>
    </source>
</evidence>
<sequence>MKQTKYMMSEGLAFSEEKDMKKLSEMASKGWMLDSFAFMGYKLKKGEPKNVTYSIDYQDIDEDSFEGYIEMFEAAGWEHVCSRHRMHVFAAPPGTSPIYTDRSTLIEKYKRSEKSVRYVTITLICLTFLTTILHYTAALPKWVSLTCFVVTWPFVLTYAAVIGRVFGKWGKSV</sequence>
<accession>A0ABX3I0T1</accession>
<gene>
    <name evidence="2" type="ORF">BTA31_18935</name>
</gene>
<evidence type="ECO:0000256" key="1">
    <source>
        <dbReference type="SAM" id="Phobius"/>
    </source>
</evidence>
<keyword evidence="1" id="KW-1133">Transmembrane helix</keyword>
<comment type="caution">
    <text evidence="2">The sequence shown here is derived from an EMBL/GenBank/DDBJ whole genome shotgun (WGS) entry which is preliminary data.</text>
</comment>
<keyword evidence="3" id="KW-1185">Reference proteome</keyword>
<feature type="transmembrane region" description="Helical" evidence="1">
    <location>
        <begin position="142"/>
        <end position="166"/>
    </location>
</feature>
<dbReference type="RefSeq" id="WP_043926564.1">
    <property type="nucleotide sequence ID" value="NZ_AZYP01000024.1"/>
</dbReference>
<protein>
    <recommendedName>
        <fullName evidence="4">DUF2812 domain-containing protein</fullName>
    </recommendedName>
</protein>
<dbReference type="Pfam" id="PF11193">
    <property type="entry name" value="DUF2812"/>
    <property type="match status" value="1"/>
</dbReference>
<dbReference type="InterPro" id="IPR021359">
    <property type="entry name" value="DUF2812"/>
</dbReference>
<evidence type="ECO:0008006" key="4">
    <source>
        <dbReference type="Google" id="ProtNLM"/>
    </source>
</evidence>
<dbReference type="EMBL" id="MRBL01000024">
    <property type="protein sequence ID" value="OMI25207.1"/>
    <property type="molecule type" value="Genomic_DNA"/>
</dbReference>
<organism evidence="2 3">
    <name type="scientific">Bacillus haynesii</name>
    <dbReference type="NCBI Taxonomy" id="1925021"/>
    <lineage>
        <taxon>Bacteria</taxon>
        <taxon>Bacillati</taxon>
        <taxon>Bacillota</taxon>
        <taxon>Bacilli</taxon>
        <taxon>Bacillales</taxon>
        <taxon>Bacillaceae</taxon>
        <taxon>Bacillus</taxon>
    </lineage>
</organism>
<reference evidence="2 3" key="1">
    <citation type="submission" date="2016-12" db="EMBL/GenBank/DDBJ databases">
        <title>Bacillus phylogenomics.</title>
        <authorList>
            <person name="Dunlap C."/>
        </authorList>
    </citation>
    <scope>NUCLEOTIDE SEQUENCE [LARGE SCALE GENOMIC DNA]</scope>
    <source>
        <strain evidence="2 3">NRRL B-41327</strain>
    </source>
</reference>